<reference evidence="1" key="1">
    <citation type="submission" date="2023-03" db="EMBL/GenBank/DDBJ databases">
        <title>Massive genome expansion in bonnet fungi (Mycena s.s.) driven by repeated elements and novel gene families across ecological guilds.</title>
        <authorList>
            <consortium name="Lawrence Berkeley National Laboratory"/>
            <person name="Harder C.B."/>
            <person name="Miyauchi S."/>
            <person name="Viragh M."/>
            <person name="Kuo A."/>
            <person name="Thoen E."/>
            <person name="Andreopoulos B."/>
            <person name="Lu D."/>
            <person name="Skrede I."/>
            <person name="Drula E."/>
            <person name="Henrissat B."/>
            <person name="Morin E."/>
            <person name="Kohler A."/>
            <person name="Barry K."/>
            <person name="LaButti K."/>
            <person name="Morin E."/>
            <person name="Salamov A."/>
            <person name="Lipzen A."/>
            <person name="Mereny Z."/>
            <person name="Hegedus B."/>
            <person name="Baldrian P."/>
            <person name="Stursova M."/>
            <person name="Weitz H."/>
            <person name="Taylor A."/>
            <person name="Grigoriev I.V."/>
            <person name="Nagy L.G."/>
            <person name="Martin F."/>
            <person name="Kauserud H."/>
        </authorList>
    </citation>
    <scope>NUCLEOTIDE SEQUENCE</scope>
    <source>
        <strain evidence="1">9284</strain>
    </source>
</reference>
<accession>A0AAD7BBH6</accession>
<keyword evidence="2" id="KW-1185">Reference proteome</keyword>
<comment type="caution">
    <text evidence="1">The sequence shown here is derived from an EMBL/GenBank/DDBJ whole genome shotgun (WGS) entry which is preliminary data.</text>
</comment>
<dbReference type="AlphaFoldDB" id="A0AAD7BBH6"/>
<proteinExistence type="predicted"/>
<name>A0AAD7BBH6_9AGAR</name>
<sequence>MVNYVNGLAPIVTVTGPGSLHHLTYESTVGGNGGVGMITTANEGTTNFLLGFSFNYVGYAFYWDGQGPAFWRISGNSSFIEPVGTSWEDATGIPWGGNEIQLGINVASQAAAAGETGGEVPVFFSADYFGL</sequence>
<evidence type="ECO:0000313" key="1">
    <source>
        <dbReference type="EMBL" id="KAJ7615859.1"/>
    </source>
</evidence>
<organism evidence="1 2">
    <name type="scientific">Roridomyces roridus</name>
    <dbReference type="NCBI Taxonomy" id="1738132"/>
    <lineage>
        <taxon>Eukaryota</taxon>
        <taxon>Fungi</taxon>
        <taxon>Dikarya</taxon>
        <taxon>Basidiomycota</taxon>
        <taxon>Agaricomycotina</taxon>
        <taxon>Agaricomycetes</taxon>
        <taxon>Agaricomycetidae</taxon>
        <taxon>Agaricales</taxon>
        <taxon>Marasmiineae</taxon>
        <taxon>Mycenaceae</taxon>
        <taxon>Roridomyces</taxon>
    </lineage>
</organism>
<protein>
    <submittedName>
        <fullName evidence="1">Uncharacterized protein</fullName>
    </submittedName>
</protein>
<dbReference type="EMBL" id="JARKIF010000023">
    <property type="protein sequence ID" value="KAJ7615859.1"/>
    <property type="molecule type" value="Genomic_DNA"/>
</dbReference>
<dbReference type="Proteomes" id="UP001221142">
    <property type="component" value="Unassembled WGS sequence"/>
</dbReference>
<evidence type="ECO:0000313" key="2">
    <source>
        <dbReference type="Proteomes" id="UP001221142"/>
    </source>
</evidence>
<gene>
    <name evidence="1" type="ORF">FB45DRAFT_1064069</name>
</gene>